<evidence type="ECO:0000313" key="1">
    <source>
        <dbReference type="EMBL" id="KAH7014590.1"/>
    </source>
</evidence>
<accession>A0A9P8XSV2</accession>
<sequence length="145" mass="16981">MSVMKAIKFVFRKEVPRVDHKALQLLAYQAACQAKFEDAHLTKEDKQITKIFVRAGFHFSTMIGGEVQIDKRGEHFTFSFKTRYLERQGEHLTSHGYVKNKTQRKELDEPIFARAIRKDSDLKWGDERVWPDGDRGLVVVPWEED</sequence>
<comment type="caution">
    <text evidence="1">The sequence shown here is derived from an EMBL/GenBank/DDBJ whole genome shotgun (WGS) entry which is preliminary data.</text>
</comment>
<dbReference type="AlphaFoldDB" id="A0A9P8XSV2"/>
<protein>
    <submittedName>
        <fullName evidence="1">Uncharacterized protein</fullName>
    </submittedName>
</protein>
<evidence type="ECO:0000313" key="2">
    <source>
        <dbReference type="Proteomes" id="UP000756346"/>
    </source>
</evidence>
<name>A0A9P8XSV2_9PEZI</name>
<dbReference type="EMBL" id="JAGTJQ010000013">
    <property type="protein sequence ID" value="KAH7014590.1"/>
    <property type="molecule type" value="Genomic_DNA"/>
</dbReference>
<proteinExistence type="predicted"/>
<dbReference type="Proteomes" id="UP000756346">
    <property type="component" value="Unassembled WGS sequence"/>
</dbReference>
<dbReference type="GeneID" id="70189337"/>
<dbReference type="RefSeq" id="XP_046005557.1">
    <property type="nucleotide sequence ID" value="XM_046159791.1"/>
</dbReference>
<reference evidence="1" key="1">
    <citation type="journal article" date="2021" name="Nat. Commun.">
        <title>Genetic determinants of endophytism in the Arabidopsis root mycobiome.</title>
        <authorList>
            <person name="Mesny F."/>
            <person name="Miyauchi S."/>
            <person name="Thiergart T."/>
            <person name="Pickel B."/>
            <person name="Atanasova L."/>
            <person name="Karlsson M."/>
            <person name="Huettel B."/>
            <person name="Barry K.W."/>
            <person name="Haridas S."/>
            <person name="Chen C."/>
            <person name="Bauer D."/>
            <person name="Andreopoulos W."/>
            <person name="Pangilinan J."/>
            <person name="LaButti K."/>
            <person name="Riley R."/>
            <person name="Lipzen A."/>
            <person name="Clum A."/>
            <person name="Drula E."/>
            <person name="Henrissat B."/>
            <person name="Kohler A."/>
            <person name="Grigoriev I.V."/>
            <person name="Martin F.M."/>
            <person name="Hacquard S."/>
        </authorList>
    </citation>
    <scope>NUCLEOTIDE SEQUENCE</scope>
    <source>
        <strain evidence="1">MPI-CAGE-CH-0230</strain>
    </source>
</reference>
<organism evidence="1 2">
    <name type="scientific">Microdochium trichocladiopsis</name>
    <dbReference type="NCBI Taxonomy" id="1682393"/>
    <lineage>
        <taxon>Eukaryota</taxon>
        <taxon>Fungi</taxon>
        <taxon>Dikarya</taxon>
        <taxon>Ascomycota</taxon>
        <taxon>Pezizomycotina</taxon>
        <taxon>Sordariomycetes</taxon>
        <taxon>Xylariomycetidae</taxon>
        <taxon>Xylariales</taxon>
        <taxon>Microdochiaceae</taxon>
        <taxon>Microdochium</taxon>
    </lineage>
</organism>
<gene>
    <name evidence="1" type="ORF">B0I36DRAFT_369528</name>
</gene>
<keyword evidence="2" id="KW-1185">Reference proteome</keyword>